<keyword evidence="2 3" id="KW-0808">Transferase</keyword>
<keyword evidence="1 3" id="KW-0489">Methyltransferase</keyword>
<dbReference type="PANTHER" id="PTHR43619:SF2">
    <property type="entry name" value="S-ADENOSYL-L-METHIONINE-DEPENDENT METHYLTRANSFERASES SUPERFAMILY PROTEIN"/>
    <property type="match status" value="1"/>
</dbReference>
<name>A0A330GWU2_9HYPH</name>
<dbReference type="Pfam" id="PF04072">
    <property type="entry name" value="LCM"/>
    <property type="match status" value="1"/>
</dbReference>
<evidence type="ECO:0000313" key="4">
    <source>
        <dbReference type="Proteomes" id="UP000251956"/>
    </source>
</evidence>
<dbReference type="SUPFAM" id="SSF53335">
    <property type="entry name" value="S-adenosyl-L-methionine-dependent methyltransferases"/>
    <property type="match status" value="1"/>
</dbReference>
<dbReference type="Gene3D" id="3.40.50.150">
    <property type="entry name" value="Vaccinia Virus protein VP39"/>
    <property type="match status" value="1"/>
</dbReference>
<reference evidence="4" key="1">
    <citation type="submission" date="2018-06" db="EMBL/GenBank/DDBJ databases">
        <authorList>
            <person name="Helene L.C."/>
            <person name="Dall'Agnol R."/>
            <person name="Delamuta J.R."/>
            <person name="Hungria M."/>
        </authorList>
    </citation>
    <scope>NUCLEOTIDE SEQUENCE [LARGE SCALE GENOMIC DNA]</scope>
    <source>
        <strain evidence="4">CNPSo 3140</strain>
    </source>
</reference>
<dbReference type="InterPro" id="IPR007213">
    <property type="entry name" value="Ppm1/Ppm2/Tcmp"/>
</dbReference>
<dbReference type="InterPro" id="IPR029063">
    <property type="entry name" value="SAM-dependent_MTases_sf"/>
</dbReference>
<sequence>MAGEKVDLTGARETLLMTLYGKALESRLPNSLLQDRFADEAVKKIDYDFSKLKVDGNLGLGFAIRAVTLDAKVEDFLARNPDAIVLHLGCGLDTRIFRVDPPRGVDWFDVDYPDVIDLRRRLYPPRERYHLIGSSVTEPEWLAEVPRNRPAMVVAEGLTPYLPADEGPQLLARLVSHLAGGELMFDAYSNFGLKLMRLSPAIKVTGAEVSWAIEDPRELERAVPKLRFIGEIRSYKPERGARLGWSARLFVFLWKLIPAMRKVGRLLRYRF</sequence>
<dbReference type="EMBL" id="QMBQ01000002">
    <property type="protein sequence ID" value="RAZ78112.1"/>
    <property type="molecule type" value="Genomic_DNA"/>
</dbReference>
<evidence type="ECO:0000256" key="2">
    <source>
        <dbReference type="ARBA" id="ARBA00022679"/>
    </source>
</evidence>
<dbReference type="PIRSF" id="PIRSF028177">
    <property type="entry name" value="Polyketide_synth_Omtfrase_TcmP"/>
    <property type="match status" value="1"/>
</dbReference>
<comment type="caution">
    <text evidence="3">The sequence shown here is derived from an EMBL/GenBank/DDBJ whole genome shotgun (WGS) entry which is preliminary data.</text>
</comment>
<reference evidence="3 4" key="2">
    <citation type="submission" date="2018-07" db="EMBL/GenBank/DDBJ databases">
        <title>Diversity of Mesorhizobium strains in Brazil.</title>
        <authorList>
            <person name="Helene L.C.F."/>
            <person name="Dall'Agnol R."/>
            <person name="Delamuta J.R.M."/>
            <person name="Hungria M."/>
        </authorList>
    </citation>
    <scope>NUCLEOTIDE SEQUENCE [LARGE SCALE GENOMIC DNA]</scope>
    <source>
        <strain evidence="3 4">CNPSo 3140</strain>
    </source>
</reference>
<dbReference type="GO" id="GO:0032259">
    <property type="term" value="P:methylation"/>
    <property type="evidence" value="ECO:0007669"/>
    <property type="project" value="UniProtKB-KW"/>
</dbReference>
<evidence type="ECO:0000256" key="1">
    <source>
        <dbReference type="ARBA" id="ARBA00022603"/>
    </source>
</evidence>
<dbReference type="InterPro" id="IPR016874">
    <property type="entry name" value="TcmP-like"/>
</dbReference>
<dbReference type="PANTHER" id="PTHR43619">
    <property type="entry name" value="S-ADENOSYL-L-METHIONINE-DEPENDENT METHYLTRANSFERASE YKTD-RELATED"/>
    <property type="match status" value="1"/>
</dbReference>
<protein>
    <submittedName>
        <fullName evidence="3">Class I SAM-dependent methyltransferase</fullName>
    </submittedName>
</protein>
<dbReference type="GO" id="GO:0008168">
    <property type="term" value="F:methyltransferase activity"/>
    <property type="evidence" value="ECO:0007669"/>
    <property type="project" value="UniProtKB-KW"/>
</dbReference>
<proteinExistence type="predicted"/>
<gene>
    <name evidence="3" type="ORF">DPM35_05790</name>
</gene>
<accession>A0A330GWU2</accession>
<dbReference type="RefSeq" id="WP_112126376.1">
    <property type="nucleotide sequence ID" value="NZ_QMBQ01000002.1"/>
</dbReference>
<keyword evidence="4" id="KW-1185">Reference proteome</keyword>
<dbReference type="AlphaFoldDB" id="A0A330GWU2"/>
<organism evidence="3 4">
    <name type="scientific">Mesorhizobium atlanticum</name>
    <dbReference type="NCBI Taxonomy" id="2233532"/>
    <lineage>
        <taxon>Bacteria</taxon>
        <taxon>Pseudomonadati</taxon>
        <taxon>Pseudomonadota</taxon>
        <taxon>Alphaproteobacteria</taxon>
        <taxon>Hyphomicrobiales</taxon>
        <taxon>Phyllobacteriaceae</taxon>
        <taxon>Mesorhizobium</taxon>
    </lineage>
</organism>
<evidence type="ECO:0000313" key="3">
    <source>
        <dbReference type="EMBL" id="RAZ78112.1"/>
    </source>
</evidence>
<dbReference type="Proteomes" id="UP000251956">
    <property type="component" value="Unassembled WGS sequence"/>
</dbReference>
<dbReference type="OrthoDB" id="9800233at2"/>